<proteinExistence type="predicted"/>
<reference evidence="1 2" key="1">
    <citation type="submission" date="2019-08" db="EMBL/GenBank/DDBJ databases">
        <title>In-depth cultivation of the pig gut microbiome towards novel bacterial diversity and tailored functional studies.</title>
        <authorList>
            <person name="Wylensek D."/>
            <person name="Hitch T.C.A."/>
            <person name="Clavel T."/>
        </authorList>
    </citation>
    <scope>NUCLEOTIDE SEQUENCE [LARGE SCALE GENOMIC DNA]</scope>
    <source>
        <strain evidence="1 2">68-1-5</strain>
    </source>
</reference>
<sequence length="203" mass="24216">MSKRIITIGRQFGSNGRHLGIALAKRLGINCYDRELIELAAQKMDIPFDQLSLVDEKREKPWSYQADVDAALDRRYRYEHIDEQLFHVQSEVIQQLARQESCIIVGRCADYVLKDSDSLLSVYFYAPYELRLKTVMERYDLDEKKAEKLMNKVDKDRSYYYNYYTDQYWEDMESYHLCLDTSAFSEEDLLDLLEHAYRQLELE</sequence>
<dbReference type="RefSeq" id="WP_154475753.1">
    <property type="nucleotide sequence ID" value="NZ_JAQYBV010000058.1"/>
</dbReference>
<dbReference type="EMBL" id="VULY01000018">
    <property type="protein sequence ID" value="MSR93056.1"/>
    <property type="molecule type" value="Genomic_DNA"/>
</dbReference>
<dbReference type="Proteomes" id="UP000434409">
    <property type="component" value="Unassembled WGS sequence"/>
</dbReference>
<evidence type="ECO:0000313" key="1">
    <source>
        <dbReference type="EMBL" id="MSR93056.1"/>
    </source>
</evidence>
<dbReference type="SUPFAM" id="SSF52540">
    <property type="entry name" value="P-loop containing nucleoside triphosphate hydrolases"/>
    <property type="match status" value="1"/>
</dbReference>
<evidence type="ECO:0000313" key="2">
    <source>
        <dbReference type="Proteomes" id="UP000434409"/>
    </source>
</evidence>
<accession>A0A6N7UZN9</accession>
<dbReference type="AlphaFoldDB" id="A0A6N7UZN9"/>
<keyword evidence="1" id="KW-0808">Transferase</keyword>
<keyword evidence="2" id="KW-1185">Reference proteome</keyword>
<dbReference type="GO" id="GO:0016301">
    <property type="term" value="F:kinase activity"/>
    <property type="evidence" value="ECO:0007669"/>
    <property type="project" value="UniProtKB-KW"/>
</dbReference>
<dbReference type="Gene3D" id="3.40.50.300">
    <property type="entry name" value="P-loop containing nucleotide triphosphate hydrolases"/>
    <property type="match status" value="1"/>
</dbReference>
<comment type="caution">
    <text evidence="1">The sequence shown here is derived from an EMBL/GenBank/DDBJ whole genome shotgun (WGS) entry which is preliminary data.</text>
</comment>
<protein>
    <submittedName>
        <fullName evidence="1">Cytidylate kinase-like family protein</fullName>
    </submittedName>
</protein>
<dbReference type="Pfam" id="PF13189">
    <property type="entry name" value="Cytidylate_kin2"/>
    <property type="match status" value="1"/>
</dbReference>
<name>A0A6N7UZN9_9FIRM</name>
<organism evidence="1 2">
    <name type="scientific">Suipraeoptans intestinalis</name>
    <dbReference type="NCBI Taxonomy" id="2606628"/>
    <lineage>
        <taxon>Bacteria</taxon>
        <taxon>Bacillati</taxon>
        <taxon>Bacillota</taxon>
        <taxon>Clostridia</taxon>
        <taxon>Lachnospirales</taxon>
        <taxon>Lachnospiraceae</taxon>
        <taxon>Suipraeoptans</taxon>
    </lineage>
</organism>
<keyword evidence="1" id="KW-0418">Kinase</keyword>
<gene>
    <name evidence="1" type="ORF">FYJ34_01865</name>
</gene>
<dbReference type="InterPro" id="IPR027417">
    <property type="entry name" value="P-loop_NTPase"/>
</dbReference>